<evidence type="ECO:0000313" key="5">
    <source>
        <dbReference type="EMBL" id="VVA25376.1"/>
    </source>
</evidence>
<proteinExistence type="predicted"/>
<dbReference type="GO" id="GO:0005829">
    <property type="term" value="C:cytosol"/>
    <property type="evidence" value="ECO:0007669"/>
    <property type="project" value="EnsemblPlants"/>
</dbReference>
<reference evidence="6" key="1">
    <citation type="journal article" date="2020" name="Plant J.">
        <title>Transposons played a major role in the diversification between the closely related almond and peach genomes: results from the almond genome sequence.</title>
        <authorList>
            <person name="Alioto T."/>
            <person name="Alexiou K.G."/>
            <person name="Bardil A."/>
            <person name="Barteri F."/>
            <person name="Castanera R."/>
            <person name="Cruz F."/>
            <person name="Dhingra A."/>
            <person name="Duval H."/>
            <person name="Fernandez I Marti A."/>
            <person name="Frias L."/>
            <person name="Galan B."/>
            <person name="Garcia J.L."/>
            <person name="Howad W."/>
            <person name="Gomez-Garrido J."/>
            <person name="Gut M."/>
            <person name="Julca I."/>
            <person name="Morata J."/>
            <person name="Puigdomenech P."/>
            <person name="Ribeca P."/>
            <person name="Rubio Cabetas M.J."/>
            <person name="Vlasova A."/>
            <person name="Wirthensohn M."/>
            <person name="Garcia-Mas J."/>
            <person name="Gabaldon T."/>
            <person name="Casacuberta J.M."/>
            <person name="Arus P."/>
        </authorList>
    </citation>
    <scope>NUCLEOTIDE SEQUENCE [LARGE SCALE GENOMIC DNA]</scope>
    <source>
        <strain evidence="6">cv. Texas</strain>
    </source>
</reference>
<dbReference type="FunFam" id="1.20.58.2010:FF:000004">
    <property type="entry name" value="Rop guanine nucleotide exchange factor 1"/>
    <property type="match status" value="1"/>
</dbReference>
<dbReference type="Proteomes" id="UP000327085">
    <property type="component" value="Chromosome 6"/>
</dbReference>
<name>A0A5E4FBU4_PRUDU</name>
<dbReference type="GO" id="GO:0009664">
    <property type="term" value="P:plant-type cell wall organization"/>
    <property type="evidence" value="ECO:0007669"/>
    <property type="project" value="EnsemblPlants"/>
</dbReference>
<dbReference type="OMA" id="GLHDKTR"/>
<feature type="compositionally biased region" description="Basic and acidic residues" evidence="3">
    <location>
        <begin position="186"/>
        <end position="198"/>
    </location>
</feature>
<evidence type="ECO:0000256" key="2">
    <source>
        <dbReference type="PROSITE-ProRule" id="PRU00663"/>
    </source>
</evidence>
<dbReference type="EMBL" id="CABIKO010000093">
    <property type="protein sequence ID" value="VVA25376.1"/>
    <property type="molecule type" value="Genomic_DNA"/>
</dbReference>
<dbReference type="Gramene" id="VVA25376">
    <property type="protein sequence ID" value="VVA25376"/>
    <property type="gene ID" value="Prudul26B030763"/>
</dbReference>
<feature type="compositionally biased region" description="Polar residues" evidence="3">
    <location>
        <begin position="687"/>
        <end position="705"/>
    </location>
</feature>
<keyword evidence="1 2" id="KW-0344">Guanine-nucleotide releasing factor</keyword>
<feature type="domain" description="PRONE" evidence="4">
    <location>
        <begin position="197"/>
        <end position="579"/>
    </location>
</feature>
<dbReference type="InParanoid" id="A0A5E4FBU4"/>
<dbReference type="FunCoup" id="A0A5E4FBU4">
    <property type="interactions" value="648"/>
</dbReference>
<evidence type="ECO:0000256" key="1">
    <source>
        <dbReference type="ARBA" id="ARBA00022658"/>
    </source>
</evidence>
<feature type="compositionally biased region" description="Basic and acidic residues" evidence="3">
    <location>
        <begin position="146"/>
        <end position="156"/>
    </location>
</feature>
<feature type="compositionally biased region" description="Polar residues" evidence="3">
    <location>
        <begin position="669"/>
        <end position="680"/>
    </location>
</feature>
<feature type="region of interest" description="Disordered" evidence="3">
    <location>
        <begin position="128"/>
        <end position="205"/>
    </location>
</feature>
<evidence type="ECO:0000256" key="3">
    <source>
        <dbReference type="SAM" id="MobiDB-lite"/>
    </source>
</evidence>
<protein>
    <submittedName>
        <fullName evidence="5">PREDICTED: rop guanine nucleotide exchange factor</fullName>
    </submittedName>
</protein>
<dbReference type="PANTHER" id="PTHR33101">
    <property type="entry name" value="ROP GUANINE NUCLEOTIDE EXCHANGE FACTOR 1"/>
    <property type="match status" value="1"/>
</dbReference>
<dbReference type="PROSITE" id="PS51334">
    <property type="entry name" value="PRONE"/>
    <property type="match status" value="1"/>
</dbReference>
<evidence type="ECO:0000259" key="4">
    <source>
        <dbReference type="PROSITE" id="PS51334"/>
    </source>
</evidence>
<dbReference type="FunFam" id="1.20.58.2010:FF:000001">
    <property type="entry name" value="Rop guanine nucleotide exchange factor 14"/>
    <property type="match status" value="1"/>
</dbReference>
<dbReference type="GO" id="GO:0005886">
    <property type="term" value="C:plasma membrane"/>
    <property type="evidence" value="ECO:0007669"/>
    <property type="project" value="EnsemblPlants"/>
</dbReference>
<dbReference type="AlphaFoldDB" id="A0A5E4FBU4"/>
<gene>
    <name evidence="5" type="ORF">ALMOND_2B030763</name>
</gene>
<dbReference type="Pfam" id="PF03759">
    <property type="entry name" value="PRONE"/>
    <property type="match status" value="1"/>
</dbReference>
<sequence length="705" mass="79263">MDRAFTHQEERERTQQLQNQQLKLCLPFVRFRGFNNHNPLSIFGFWASKFLRNLHCRARLSNSCCLGRLQYNGMVVNNSAFCESPGFIEEGKAAMEGLIERNEGIIEGKREDFGECLGQVGTFGDLIEEKGRDSSSSSEFLTSETTGHEEQSHSSSDEETSSAPSLGWPIQKAEASDCTSQNGSEAAERTHLDDRNLEKQGSTISETELMKERFSKLLLGEDMSGCGNGVCTALAISNAITNLCATLFGQLWRLEPLPQEKKLMWRREMEWLLCVSDHIVELIPSWQTFPDGSKLEVMTCRPRSDLYVNLPALRKLDNMLLEILDSFVNTEFWYVDQGILAPDADGSSSFRRAFQRQEEKWWLPVPRVPPGGLHENTKRQLQHKRDCTSQILKAAMAINSITLADMEVPESYLEALPKNGRASLGDLIYRYISSDQFSPECLLDCLDLSSEHQAIEIANRVEASIYLWRKKANSKPTNNATRFTSRSSWEMVKELMVDAEKKELLPERAESLLMCLRQRFPGLPQTALDMSKIQYNKDVGKSILESYSRVLESLAFNIVARIDDLLYVDDLTRHSDQFSSISKVSIISHKSTPNPYSVPISSTPYKTAFTTPSFSPGQLVSPLRGDRSPFITSGKIPQRGLGVKKVLTDYLSIDAKGKDYSDPIEKPDSVSNTMQETLGSQMGMDSYQCTKASTSPASRDSITQE</sequence>
<dbReference type="InterPro" id="IPR038937">
    <property type="entry name" value="RopGEF"/>
</dbReference>
<organism evidence="5 6">
    <name type="scientific">Prunus dulcis</name>
    <name type="common">Almond</name>
    <name type="synonym">Amygdalus dulcis</name>
    <dbReference type="NCBI Taxonomy" id="3755"/>
    <lineage>
        <taxon>Eukaryota</taxon>
        <taxon>Viridiplantae</taxon>
        <taxon>Streptophyta</taxon>
        <taxon>Embryophyta</taxon>
        <taxon>Tracheophyta</taxon>
        <taxon>Spermatophyta</taxon>
        <taxon>Magnoliopsida</taxon>
        <taxon>eudicotyledons</taxon>
        <taxon>Gunneridae</taxon>
        <taxon>Pentapetalae</taxon>
        <taxon>rosids</taxon>
        <taxon>fabids</taxon>
        <taxon>Rosales</taxon>
        <taxon>Rosaceae</taxon>
        <taxon>Amygdaloideae</taxon>
        <taxon>Amygdaleae</taxon>
        <taxon>Prunus</taxon>
    </lineage>
</organism>
<dbReference type="PANTHER" id="PTHR33101:SF14">
    <property type="entry name" value="ROP GUANINE NUCLEOTIDE EXCHANGE FACTOR 7"/>
    <property type="match status" value="1"/>
</dbReference>
<dbReference type="GO" id="GO:0005085">
    <property type="term" value="F:guanyl-nucleotide exchange factor activity"/>
    <property type="evidence" value="ECO:0007669"/>
    <property type="project" value="UniProtKB-UniRule"/>
</dbReference>
<evidence type="ECO:0000313" key="6">
    <source>
        <dbReference type="Proteomes" id="UP000327085"/>
    </source>
</evidence>
<dbReference type="InterPro" id="IPR005512">
    <property type="entry name" value="PRONE_dom"/>
</dbReference>
<feature type="region of interest" description="Disordered" evidence="3">
    <location>
        <begin position="661"/>
        <end position="705"/>
    </location>
</feature>
<accession>A0A5E4FBU4</accession>
<dbReference type="Gene3D" id="1.20.58.2010">
    <property type="entry name" value="PRONE domain, subdomain 1"/>
    <property type="match status" value="2"/>
</dbReference>